<dbReference type="Proteomes" id="UP000620124">
    <property type="component" value="Unassembled WGS sequence"/>
</dbReference>
<dbReference type="CDD" id="cd21037">
    <property type="entry name" value="MLKL_NTD"/>
    <property type="match status" value="1"/>
</dbReference>
<feature type="compositionally biased region" description="Low complexity" evidence="1">
    <location>
        <begin position="1095"/>
        <end position="1109"/>
    </location>
</feature>
<dbReference type="PANTHER" id="PTHR19959">
    <property type="entry name" value="KINESIN LIGHT CHAIN"/>
    <property type="match status" value="1"/>
</dbReference>
<evidence type="ECO:0000313" key="3">
    <source>
        <dbReference type="EMBL" id="KAF7357911.1"/>
    </source>
</evidence>
<proteinExistence type="predicted"/>
<feature type="region of interest" description="Disordered" evidence="1">
    <location>
        <begin position="1054"/>
        <end position="1073"/>
    </location>
</feature>
<dbReference type="InterPro" id="IPR059179">
    <property type="entry name" value="MLKL-like_MCAfunc"/>
</dbReference>
<dbReference type="InterPro" id="IPR011990">
    <property type="entry name" value="TPR-like_helical_dom_sf"/>
</dbReference>
<dbReference type="PANTHER" id="PTHR19959:SF119">
    <property type="entry name" value="FUNGAL LIPASE-LIKE DOMAIN-CONTAINING PROTEIN"/>
    <property type="match status" value="1"/>
</dbReference>
<gene>
    <name evidence="3" type="ORF">MVEN_00837500</name>
</gene>
<dbReference type="Pfam" id="PF13374">
    <property type="entry name" value="TPR_10"/>
    <property type="match status" value="1"/>
</dbReference>
<dbReference type="AlphaFoldDB" id="A0A8H7D3R9"/>
<protein>
    <submittedName>
        <fullName evidence="3">Tetratricopeptide repeat family</fullName>
    </submittedName>
</protein>
<dbReference type="OrthoDB" id="2978551at2759"/>
<dbReference type="SUPFAM" id="SSF48452">
    <property type="entry name" value="TPR-like"/>
    <property type="match status" value="2"/>
</dbReference>
<keyword evidence="2" id="KW-0812">Transmembrane</keyword>
<feature type="transmembrane region" description="Helical" evidence="2">
    <location>
        <begin position="1147"/>
        <end position="1165"/>
    </location>
</feature>
<evidence type="ECO:0000256" key="2">
    <source>
        <dbReference type="SAM" id="Phobius"/>
    </source>
</evidence>
<dbReference type="Gene3D" id="1.25.40.10">
    <property type="entry name" value="Tetratricopeptide repeat domain"/>
    <property type="match status" value="2"/>
</dbReference>
<evidence type="ECO:0000256" key="1">
    <source>
        <dbReference type="SAM" id="MobiDB-lite"/>
    </source>
</evidence>
<name>A0A8H7D3R9_9AGAR</name>
<keyword evidence="4" id="KW-1185">Reference proteome</keyword>
<dbReference type="EMBL" id="JACAZI010000006">
    <property type="protein sequence ID" value="KAF7357911.1"/>
    <property type="molecule type" value="Genomic_DNA"/>
</dbReference>
<sequence length="1166" mass="130163">MDPITVTTTLITLATFVKDLIEVGQDIQSSIEKVGENRRRIRELTNDVLRTLADLANLIRGHENTFQAPALLSAIGNLKAEMLHVLSVCREISSMDHRPGLRGFKTQIKAWMKRDDLEGKIVHLKEHVNRCYLQFTAFSAARIEQSAARIEDTSLETINTTLRVEQTIMVNNVENQVKLHRLEGMMAQVLLETQFGQGVLNKTMEIIASDSTHKSLEFQYLSVQTMRLIDSLQQLLAGGKLVLKSSFCDPSSSLNLVFAPEYTCAVDVLHTILGTVRDLNKGLTEIAEGIMANLGVHLVELRMTSEGTAWHLFKICFLRDIASNHCSAQTLVQLVNSFNNLSIGYHRQLRHEAALSASQQAFDLCSHLTESFPEMDNRPLRLNALLIHTENLLLMDQTIAALAIAEDAVAVSRPMVKQFIESNSGLSSLTEAEEYRAATCYQAFSVLAKALSSMNRPLQSYEAFTEGFHVIRKLPVFLHAPSGEDLDSFLHQICKVAEDGSFSLGMLADCVILFRDLVRMYPQTSSQFLGLLHAYVYFAQQDTSPNITPSMENLRVFLEPRWECPPPSLDITMRVEFDALGGTIIEDAVRAYYLCPAQAVDLLIRNIFVTHPEQAIDVLREVVEKSSFESSTILWVVSHRIAETVPLIPNSNRVAMLQIVTTIIKHFDTIFSAQGFDWPWVLHAILAPLFQLLWCAGLLEEAFAESEQAIRYLQSCSSTDDPSIGAELCWFRMSRHFLLCDMGRFLDTVEMIKSTDAIIPHFEEFTLHPYIVLTRILRRAHRKEEALQLLRRGVAAGIAKDLVDDGKPRDYTFHFLLVELAAAWRYVGHQKRAVEDAERAVAACRKVDDDVEAQSCTLVHALTTLSDCLAAVGRHDDAFKAAEEAVSIYTQHASHMWDGFLYTIRKQELGANAFHSLSLRLETIEKREEALIEAEKASALYRELVSLAPRHLPALANSLQNVASILSNTGRQEEAVAVCEETVSIMRNLVDPEPYFLPALAGGLDLLAGYLAEKGDVNGAASRAAESVEVRRTFACLPPQPKYLFEEVEMKWDEEGDESLETSEGDDSEHHEALDTAADEVVVSETESEHSIDVLPESSPTSTSLAATPDENPTPVDTAVPAKSHFKAILSTPLEIRLSMRSTLMDILWWLLVGILFIAFVSSRLA</sequence>
<feature type="compositionally biased region" description="Acidic residues" evidence="1">
    <location>
        <begin position="1054"/>
        <end position="1067"/>
    </location>
</feature>
<reference evidence="3" key="1">
    <citation type="submission" date="2020-05" db="EMBL/GenBank/DDBJ databases">
        <title>Mycena genomes resolve the evolution of fungal bioluminescence.</title>
        <authorList>
            <person name="Tsai I.J."/>
        </authorList>
    </citation>
    <scope>NUCLEOTIDE SEQUENCE</scope>
    <source>
        <strain evidence="3">CCC161011</strain>
    </source>
</reference>
<feature type="region of interest" description="Disordered" evidence="1">
    <location>
        <begin position="1085"/>
        <end position="1118"/>
    </location>
</feature>
<keyword evidence="2" id="KW-1133">Transmembrane helix</keyword>
<keyword evidence="2" id="KW-0472">Membrane</keyword>
<comment type="caution">
    <text evidence="3">The sequence shown here is derived from an EMBL/GenBank/DDBJ whole genome shotgun (WGS) entry which is preliminary data.</text>
</comment>
<organism evidence="3 4">
    <name type="scientific">Mycena venus</name>
    <dbReference type="NCBI Taxonomy" id="2733690"/>
    <lineage>
        <taxon>Eukaryota</taxon>
        <taxon>Fungi</taxon>
        <taxon>Dikarya</taxon>
        <taxon>Basidiomycota</taxon>
        <taxon>Agaricomycotina</taxon>
        <taxon>Agaricomycetes</taxon>
        <taxon>Agaricomycetidae</taxon>
        <taxon>Agaricales</taxon>
        <taxon>Marasmiineae</taxon>
        <taxon>Mycenaceae</taxon>
        <taxon>Mycena</taxon>
    </lineage>
</organism>
<accession>A0A8H7D3R9</accession>
<evidence type="ECO:0000313" key="4">
    <source>
        <dbReference type="Proteomes" id="UP000620124"/>
    </source>
</evidence>